<reference evidence="2" key="1">
    <citation type="journal article" date="2016" name="Nature">
        <title>Genome evolution in the allotetraploid frog Xenopus laevis.</title>
        <authorList>
            <person name="Session A.M."/>
            <person name="Uno Y."/>
            <person name="Kwon T."/>
            <person name="Chapman J.A."/>
            <person name="Toyoda A."/>
            <person name="Takahashi S."/>
            <person name="Fukui A."/>
            <person name="Hikosaka A."/>
            <person name="Suzuki A."/>
            <person name="Kondo M."/>
            <person name="van Heeringen S.J."/>
            <person name="Quigley I."/>
            <person name="Heinz S."/>
            <person name="Ogino H."/>
            <person name="Ochi H."/>
            <person name="Hellsten U."/>
            <person name="Lyons J.B."/>
            <person name="Simakov O."/>
            <person name="Putnam N."/>
            <person name="Stites J."/>
            <person name="Kuroki Y."/>
            <person name="Tanaka T."/>
            <person name="Michiue T."/>
            <person name="Watanabe M."/>
            <person name="Bogdanovic O."/>
            <person name="Lister R."/>
            <person name="Georgiou G."/>
            <person name="Paranjpe S.S."/>
            <person name="van Kruijsbergen I."/>
            <person name="Shu S."/>
            <person name="Carlson J."/>
            <person name="Kinoshita T."/>
            <person name="Ohta Y."/>
            <person name="Mawaribuchi S."/>
            <person name="Jenkins J."/>
            <person name="Grimwood J."/>
            <person name="Schmutz J."/>
            <person name="Mitros T."/>
            <person name="Mozaffari S.V."/>
            <person name="Suzuki Y."/>
            <person name="Haramoto Y."/>
            <person name="Yamamoto T.S."/>
            <person name="Takagi C."/>
            <person name="Heald R."/>
            <person name="Miller K."/>
            <person name="Haudenschild C."/>
            <person name="Kitzman J."/>
            <person name="Nakayama T."/>
            <person name="Izutsu Y."/>
            <person name="Robert J."/>
            <person name="Fortriede J."/>
            <person name="Burns K."/>
            <person name="Lotay V."/>
            <person name="Karimi K."/>
            <person name="Yasuoka Y."/>
            <person name="Dichmann D.S."/>
            <person name="Flajnik M.F."/>
            <person name="Houston D.W."/>
            <person name="Shendure J."/>
            <person name="DuPasquier L."/>
            <person name="Vize P.D."/>
            <person name="Zorn A.M."/>
            <person name="Ito M."/>
            <person name="Marcotte E.M."/>
            <person name="Wallingford J.B."/>
            <person name="Ito Y."/>
            <person name="Asashima M."/>
            <person name="Ueno N."/>
            <person name="Matsuda Y."/>
            <person name="Veenstra G.J."/>
            <person name="Fujiyama A."/>
            <person name="Harland R.M."/>
            <person name="Taira M."/>
            <person name="Rokhsar D.S."/>
        </authorList>
    </citation>
    <scope>NUCLEOTIDE SEQUENCE [LARGE SCALE GENOMIC DNA]</scope>
    <source>
        <strain evidence="2">J</strain>
    </source>
</reference>
<dbReference type="AlphaFoldDB" id="A0A974C313"/>
<evidence type="ECO:0000313" key="1">
    <source>
        <dbReference type="EMBL" id="OCT65010.1"/>
    </source>
</evidence>
<accession>A0A974C313</accession>
<sequence>MKQALWAQNYTKIGHTRQKDAVLQLINFYLKTFGVEEQERLKAKVNSDIKKHTHKSRMVSVYCWHYKVK</sequence>
<evidence type="ECO:0000313" key="2">
    <source>
        <dbReference type="Proteomes" id="UP000694892"/>
    </source>
</evidence>
<protein>
    <submittedName>
        <fullName evidence="1">Uncharacterized protein</fullName>
    </submittedName>
</protein>
<name>A0A974C313_XENLA</name>
<gene>
    <name evidence="1" type="ORF">XELAEV_18041251mg</name>
</gene>
<dbReference type="Proteomes" id="UP000694892">
    <property type="component" value="Chromosome 8S"/>
</dbReference>
<proteinExistence type="predicted"/>
<dbReference type="EMBL" id="CM004481">
    <property type="protein sequence ID" value="OCT65010.1"/>
    <property type="molecule type" value="Genomic_DNA"/>
</dbReference>
<organism evidence="1 2">
    <name type="scientific">Xenopus laevis</name>
    <name type="common">African clawed frog</name>
    <dbReference type="NCBI Taxonomy" id="8355"/>
    <lineage>
        <taxon>Eukaryota</taxon>
        <taxon>Metazoa</taxon>
        <taxon>Chordata</taxon>
        <taxon>Craniata</taxon>
        <taxon>Vertebrata</taxon>
        <taxon>Euteleostomi</taxon>
        <taxon>Amphibia</taxon>
        <taxon>Batrachia</taxon>
        <taxon>Anura</taxon>
        <taxon>Pipoidea</taxon>
        <taxon>Pipidae</taxon>
        <taxon>Xenopodinae</taxon>
        <taxon>Xenopus</taxon>
        <taxon>Xenopus</taxon>
    </lineage>
</organism>